<dbReference type="Gene3D" id="1.20.120.1750">
    <property type="match status" value="1"/>
</dbReference>
<evidence type="ECO:0000256" key="6">
    <source>
        <dbReference type="ARBA" id="ARBA00022771"/>
    </source>
</evidence>
<sequence>MDNRKLAELRGAFEHLLPRLQRLAEATPAEDLLRNLETIYLDMDFVKGHLKEWPPMFTEELKKGLSSMTDKLDEADQNGAQARSELMTKMDGLSAKLDSMRLSSQDGMRPSVTGAVSIRHRTEIAGGSPSHHRSSQDDLFSQQTLVQAPTAEDSHTGAHDKAFGDGGSPFGLPTKREREEFGDGGGDGGGESPFARSTKRSRRGSGMRDSRAVAECLSSGPRATTTATADDDADPLSQGELGSLRRRAPRVSSARVDVVGRQSEDGARKITALAYTDRHGYAPHLARYGGGVRQERLEPRRHLNNPRESRRPISTRCTSHFGLRLLKFIGLPAENSPRCELCIEKHVSRLRRVKAPCSSDGPGMLAQAAIQAIPPGRRGFTAKLRDLDREAAVLEITGSSIKPTSELSRVAAFLRRRYADGRQQIHHDARIEFYKGGKPIATDELPEELTALSYRAVPTGDDGALRVDWTGSDLGLNRSYQEKIELAARAGSTVGDMRRTVVRFLRESNPDLAHLVKDPHQIEICAVGGLRPGALQGSNWEARRVGTWLCRYLRIHIRSYGDFFIFRGFNEEYIWHHPEVDRHGYGHIRPLRQWLRDKIFRGISSGLSPVKVEDDDIRLLSHGKVLRGRVRVRLGKTIEFAVPRKIEDSFVRAEAWLLPATETCTVCSDDKRVSEMPRRIAKSCTHPATMCKECVGHWISSSLDTLAWDRLRCPECPQLLSFEDVRHLAPPDTFERYDTLATRAAVGTVEEFKWCLNPRCGAGQIYPRGCSKAQCYECKRHLCLRHNVPWHSHETCEQYERRVRKQKKGDRATAKWIKEATRPCPGCERAIHKYTGCDHVTCKSLRAGPSHRRLTRSLGICGHEWCWVCLSPHYRDHRGLLQCKHKEDCPYLENPPDYEGGRTFMPFARARGPPPPRIPRHRHPPPHPPPPPPPMFPAAHPVMHLRQPQAAHDVDPPRPVFFNQYVGHGAINHHRNLAYT</sequence>
<reference evidence="14 15" key="1">
    <citation type="submission" date="2018-06" db="EMBL/GenBank/DDBJ databases">
        <title>Complete Genomes of Monosporascus.</title>
        <authorList>
            <person name="Robinson A.J."/>
            <person name="Natvig D.O."/>
        </authorList>
    </citation>
    <scope>NUCLEOTIDE SEQUENCE [LARGE SCALE GENOMIC DNA]</scope>
    <source>
        <strain evidence="14 15">CBS 110550</strain>
    </source>
</reference>
<feature type="domain" description="RING-type" evidence="13">
    <location>
        <begin position="660"/>
        <end position="889"/>
    </location>
</feature>
<feature type="compositionally biased region" description="Basic and acidic residues" evidence="11">
    <location>
        <begin position="152"/>
        <end position="163"/>
    </location>
</feature>
<accession>A0A4Q4TE87</accession>
<feature type="compositionally biased region" description="Pro residues" evidence="11">
    <location>
        <begin position="926"/>
        <end position="936"/>
    </location>
</feature>
<comment type="caution">
    <text evidence="14">The sequence shown here is derived from an EMBL/GenBank/DDBJ whole genome shotgun (WGS) entry which is preliminary data.</text>
</comment>
<feature type="region of interest" description="Disordered" evidence="11">
    <location>
        <begin position="147"/>
        <end position="249"/>
    </location>
</feature>
<dbReference type="InterPro" id="IPR001841">
    <property type="entry name" value="Znf_RING"/>
</dbReference>
<dbReference type="GO" id="GO:0016567">
    <property type="term" value="P:protein ubiquitination"/>
    <property type="evidence" value="ECO:0007669"/>
    <property type="project" value="InterPro"/>
</dbReference>
<evidence type="ECO:0000256" key="9">
    <source>
        <dbReference type="PROSITE-ProRule" id="PRU00175"/>
    </source>
</evidence>
<dbReference type="EMBL" id="QJNU01000242">
    <property type="protein sequence ID" value="RYP03800.1"/>
    <property type="molecule type" value="Genomic_DNA"/>
</dbReference>
<dbReference type="InterPro" id="IPR002867">
    <property type="entry name" value="IBR_dom"/>
</dbReference>
<dbReference type="CDD" id="cd20336">
    <property type="entry name" value="Rcat_RBR"/>
    <property type="match status" value="1"/>
</dbReference>
<keyword evidence="3" id="KW-0808">Transferase</keyword>
<dbReference type="InterPro" id="IPR031127">
    <property type="entry name" value="E3_UB_ligase_RBR"/>
</dbReference>
<dbReference type="Proteomes" id="UP000293360">
    <property type="component" value="Unassembled WGS sequence"/>
</dbReference>
<evidence type="ECO:0000256" key="8">
    <source>
        <dbReference type="ARBA" id="ARBA00022833"/>
    </source>
</evidence>
<evidence type="ECO:0000259" key="13">
    <source>
        <dbReference type="PROSITE" id="PS51873"/>
    </source>
</evidence>
<evidence type="ECO:0000313" key="14">
    <source>
        <dbReference type="EMBL" id="RYP03800.1"/>
    </source>
</evidence>
<organism evidence="14 15">
    <name type="scientific">Monosporascus ibericus</name>
    <dbReference type="NCBI Taxonomy" id="155417"/>
    <lineage>
        <taxon>Eukaryota</taxon>
        <taxon>Fungi</taxon>
        <taxon>Dikarya</taxon>
        <taxon>Ascomycota</taxon>
        <taxon>Pezizomycotina</taxon>
        <taxon>Sordariomycetes</taxon>
        <taxon>Xylariomycetidae</taxon>
        <taxon>Xylariales</taxon>
        <taxon>Xylariales incertae sedis</taxon>
        <taxon>Monosporascus</taxon>
    </lineage>
</organism>
<dbReference type="GO" id="GO:0061630">
    <property type="term" value="F:ubiquitin protein ligase activity"/>
    <property type="evidence" value="ECO:0007669"/>
    <property type="project" value="UniProtKB-EC"/>
</dbReference>
<dbReference type="PROSITE" id="PS50089">
    <property type="entry name" value="ZF_RING_2"/>
    <property type="match status" value="1"/>
</dbReference>
<keyword evidence="4" id="KW-0479">Metal-binding</keyword>
<dbReference type="STRING" id="155417.A0A4Q4TE87"/>
<evidence type="ECO:0000313" key="15">
    <source>
        <dbReference type="Proteomes" id="UP000293360"/>
    </source>
</evidence>
<proteinExistence type="predicted"/>
<dbReference type="PANTHER" id="PTHR11685">
    <property type="entry name" value="RBR FAMILY RING FINGER AND IBR DOMAIN-CONTAINING"/>
    <property type="match status" value="1"/>
</dbReference>
<dbReference type="GO" id="GO:0008270">
    <property type="term" value="F:zinc ion binding"/>
    <property type="evidence" value="ECO:0007669"/>
    <property type="project" value="UniProtKB-KW"/>
</dbReference>
<dbReference type="OrthoDB" id="1431934at2759"/>
<keyword evidence="15" id="KW-1185">Reference proteome</keyword>
<evidence type="ECO:0000256" key="1">
    <source>
        <dbReference type="ARBA" id="ARBA00001798"/>
    </source>
</evidence>
<evidence type="ECO:0000256" key="7">
    <source>
        <dbReference type="ARBA" id="ARBA00022786"/>
    </source>
</evidence>
<dbReference type="Pfam" id="PF01485">
    <property type="entry name" value="IBR"/>
    <property type="match status" value="1"/>
</dbReference>
<evidence type="ECO:0000256" key="11">
    <source>
        <dbReference type="SAM" id="MobiDB-lite"/>
    </source>
</evidence>
<keyword evidence="6 9" id="KW-0863">Zinc-finger</keyword>
<evidence type="ECO:0000256" key="3">
    <source>
        <dbReference type="ARBA" id="ARBA00022679"/>
    </source>
</evidence>
<evidence type="ECO:0000256" key="2">
    <source>
        <dbReference type="ARBA" id="ARBA00012251"/>
    </source>
</evidence>
<keyword evidence="5" id="KW-0677">Repeat</keyword>
<evidence type="ECO:0000256" key="5">
    <source>
        <dbReference type="ARBA" id="ARBA00022737"/>
    </source>
</evidence>
<dbReference type="EC" id="2.3.2.31" evidence="2"/>
<feature type="coiled-coil region" evidence="10">
    <location>
        <begin position="58"/>
        <end position="85"/>
    </location>
</feature>
<dbReference type="InterPro" id="IPR013083">
    <property type="entry name" value="Znf_RING/FYVE/PHD"/>
</dbReference>
<evidence type="ECO:0000256" key="4">
    <source>
        <dbReference type="ARBA" id="ARBA00022723"/>
    </source>
</evidence>
<gene>
    <name evidence="14" type="ORF">DL764_004912</name>
</gene>
<keyword evidence="10" id="KW-0175">Coiled coil</keyword>
<dbReference type="AlphaFoldDB" id="A0A4Q4TE87"/>
<dbReference type="SUPFAM" id="SSF57850">
    <property type="entry name" value="RING/U-box"/>
    <property type="match status" value="3"/>
</dbReference>
<keyword evidence="7" id="KW-0833">Ubl conjugation pathway</keyword>
<dbReference type="SMART" id="SM00647">
    <property type="entry name" value="IBR"/>
    <property type="match status" value="2"/>
</dbReference>
<dbReference type="InterPro" id="IPR044066">
    <property type="entry name" value="TRIAD_supradom"/>
</dbReference>
<keyword evidence="8" id="KW-0862">Zinc</keyword>
<protein>
    <recommendedName>
        <fullName evidence="2">RBR-type E3 ubiquitin transferase</fullName>
        <ecNumber evidence="2">2.3.2.31</ecNumber>
    </recommendedName>
</protein>
<comment type="catalytic activity">
    <reaction evidence="1">
        <text>[E2 ubiquitin-conjugating enzyme]-S-ubiquitinyl-L-cysteine + [acceptor protein]-L-lysine = [E2 ubiquitin-conjugating enzyme]-L-cysteine + [acceptor protein]-N(6)-ubiquitinyl-L-lysine.</text>
        <dbReference type="EC" id="2.3.2.31"/>
    </reaction>
</comment>
<dbReference type="CDD" id="cd20335">
    <property type="entry name" value="BRcat_RBR"/>
    <property type="match status" value="1"/>
</dbReference>
<feature type="region of interest" description="Disordered" evidence="11">
    <location>
        <begin position="912"/>
        <end position="940"/>
    </location>
</feature>
<feature type="domain" description="RING-type" evidence="12">
    <location>
        <begin position="664"/>
        <end position="716"/>
    </location>
</feature>
<name>A0A4Q4TE87_9PEZI</name>
<evidence type="ECO:0000256" key="10">
    <source>
        <dbReference type="SAM" id="Coils"/>
    </source>
</evidence>
<evidence type="ECO:0000259" key="12">
    <source>
        <dbReference type="PROSITE" id="PS50089"/>
    </source>
</evidence>
<dbReference type="PROSITE" id="PS51873">
    <property type="entry name" value="TRIAD"/>
    <property type="match status" value="1"/>
</dbReference>
<dbReference type="Gene3D" id="3.30.40.10">
    <property type="entry name" value="Zinc/RING finger domain, C3HC4 (zinc finger)"/>
    <property type="match status" value="1"/>
</dbReference>